<evidence type="ECO:0000256" key="10">
    <source>
        <dbReference type="ARBA" id="ARBA00023316"/>
    </source>
</evidence>
<dbReference type="GO" id="GO:0009274">
    <property type="term" value="C:peptidoglycan-based cell wall"/>
    <property type="evidence" value="ECO:0007669"/>
    <property type="project" value="InterPro"/>
</dbReference>
<protein>
    <submittedName>
        <fullName evidence="12">Monofunctional biosynthetic peptidoglycan transglycosylase</fullName>
        <ecNumber evidence="12">2.4.1.129</ecNumber>
    </submittedName>
</protein>
<keyword evidence="1" id="KW-1003">Cell membrane</keyword>
<keyword evidence="2" id="KW-0997">Cell inner membrane</keyword>
<dbReference type="GO" id="GO:0016763">
    <property type="term" value="F:pentosyltransferase activity"/>
    <property type="evidence" value="ECO:0007669"/>
    <property type="project" value="InterPro"/>
</dbReference>
<keyword evidence="5" id="KW-0812">Transmembrane</keyword>
<dbReference type="InterPro" id="IPR036950">
    <property type="entry name" value="PBP_transglycosylase"/>
</dbReference>
<evidence type="ECO:0000256" key="3">
    <source>
        <dbReference type="ARBA" id="ARBA00022676"/>
    </source>
</evidence>
<dbReference type="InterPro" id="IPR001264">
    <property type="entry name" value="Glyco_trans_51"/>
</dbReference>
<dbReference type="Pfam" id="PF00912">
    <property type="entry name" value="Transgly"/>
    <property type="match status" value="1"/>
</dbReference>
<evidence type="ECO:0000256" key="7">
    <source>
        <dbReference type="ARBA" id="ARBA00022984"/>
    </source>
</evidence>
<gene>
    <name evidence="12" type="primary">mtgA</name>
    <name evidence="12" type="ORF">IAA73_11825</name>
</gene>
<accession>A0A9D9N5K0</accession>
<dbReference type="GO" id="GO:0016020">
    <property type="term" value="C:membrane"/>
    <property type="evidence" value="ECO:0007669"/>
    <property type="project" value="InterPro"/>
</dbReference>
<organism evidence="12 13">
    <name type="scientific">Candidatus Gallipaludibacter merdavium</name>
    <dbReference type="NCBI Taxonomy" id="2840839"/>
    <lineage>
        <taxon>Bacteria</taxon>
        <taxon>Pseudomonadati</taxon>
        <taxon>Bacteroidota</taxon>
        <taxon>Bacteroidia</taxon>
        <taxon>Bacteroidales</taxon>
        <taxon>Candidatus Gallipaludibacter</taxon>
    </lineage>
</organism>
<evidence type="ECO:0000256" key="4">
    <source>
        <dbReference type="ARBA" id="ARBA00022679"/>
    </source>
</evidence>
<reference evidence="12" key="2">
    <citation type="journal article" date="2021" name="PeerJ">
        <title>Extensive microbial diversity within the chicken gut microbiome revealed by metagenomics and culture.</title>
        <authorList>
            <person name="Gilroy R."/>
            <person name="Ravi A."/>
            <person name="Getino M."/>
            <person name="Pursley I."/>
            <person name="Horton D.L."/>
            <person name="Alikhan N.F."/>
            <person name="Baker D."/>
            <person name="Gharbi K."/>
            <person name="Hall N."/>
            <person name="Watson M."/>
            <person name="Adriaenssens E.M."/>
            <person name="Foster-Nyarko E."/>
            <person name="Jarju S."/>
            <person name="Secka A."/>
            <person name="Antonio M."/>
            <person name="Oren A."/>
            <person name="Chaudhuri R.R."/>
            <person name="La Ragione R."/>
            <person name="Hildebrand F."/>
            <person name="Pallen M.J."/>
        </authorList>
    </citation>
    <scope>NUCLEOTIDE SEQUENCE</scope>
    <source>
        <strain evidence="12">G3-3990</strain>
    </source>
</reference>
<keyword evidence="8" id="KW-1133">Transmembrane helix</keyword>
<keyword evidence="9" id="KW-0472">Membrane</keyword>
<dbReference type="SUPFAM" id="SSF53955">
    <property type="entry name" value="Lysozyme-like"/>
    <property type="match status" value="1"/>
</dbReference>
<dbReference type="NCBIfam" id="TIGR02070">
    <property type="entry name" value="mono_pep_trsgly"/>
    <property type="match status" value="1"/>
</dbReference>
<feature type="domain" description="Glycosyl transferase family 51" evidence="11">
    <location>
        <begin position="53"/>
        <end position="203"/>
    </location>
</feature>
<keyword evidence="3 12" id="KW-0328">Glycosyltransferase</keyword>
<dbReference type="Gene3D" id="1.10.3810.10">
    <property type="entry name" value="Biosynthetic peptidoglycan transglycosylase-like"/>
    <property type="match status" value="1"/>
</dbReference>
<dbReference type="GO" id="GO:0071555">
    <property type="term" value="P:cell wall organization"/>
    <property type="evidence" value="ECO:0007669"/>
    <property type="project" value="UniProtKB-KW"/>
</dbReference>
<dbReference type="EC" id="2.4.1.129" evidence="12"/>
<comment type="caution">
    <text evidence="12">The sequence shown here is derived from an EMBL/GenBank/DDBJ whole genome shotgun (WGS) entry which is preliminary data.</text>
</comment>
<dbReference type="AlphaFoldDB" id="A0A9D9N5K0"/>
<dbReference type="PANTHER" id="PTHR30400">
    <property type="entry name" value="MONOFUNCTIONAL BIOSYNTHETIC PEPTIDOGLYCAN TRANSGLYCOSYLASE"/>
    <property type="match status" value="1"/>
</dbReference>
<evidence type="ECO:0000313" key="12">
    <source>
        <dbReference type="EMBL" id="MBO8460998.1"/>
    </source>
</evidence>
<sequence length="230" mass="26763">MWKRVLEITLLGFSTAFLLLSIGVVVWYKYRPVNTTPLMLKRSWEYGYTLPISHKETWITLSDFSPELVHAVIQSEDARFWQHNGFDYEEISKMLEQHKNNGTIWRGCSTLSQQTAKNVFTLGSNTYFRKAIEAYFTVLIEVIWGKERILEVYLNIAETGAGLYGLPAACRTYYHKDVGKVNLKEACALAICLPNPLHRDPQWAYTQDAYHIEQLYERCLCNYNLKYTLP</sequence>
<evidence type="ECO:0000256" key="1">
    <source>
        <dbReference type="ARBA" id="ARBA00022475"/>
    </source>
</evidence>
<dbReference type="GO" id="GO:0009252">
    <property type="term" value="P:peptidoglycan biosynthetic process"/>
    <property type="evidence" value="ECO:0007669"/>
    <property type="project" value="UniProtKB-KW"/>
</dbReference>
<evidence type="ECO:0000256" key="9">
    <source>
        <dbReference type="ARBA" id="ARBA00023136"/>
    </source>
</evidence>
<dbReference type="InterPro" id="IPR011812">
    <property type="entry name" value="Pep_trsgly"/>
</dbReference>
<dbReference type="InterPro" id="IPR023346">
    <property type="entry name" value="Lysozyme-like_dom_sf"/>
</dbReference>
<keyword evidence="4 12" id="KW-0808">Transferase</keyword>
<evidence type="ECO:0000256" key="6">
    <source>
        <dbReference type="ARBA" id="ARBA00022960"/>
    </source>
</evidence>
<dbReference type="EMBL" id="JADIMG010000109">
    <property type="protein sequence ID" value="MBO8460998.1"/>
    <property type="molecule type" value="Genomic_DNA"/>
</dbReference>
<keyword evidence="7" id="KW-0573">Peptidoglycan synthesis</keyword>
<dbReference type="PANTHER" id="PTHR30400:SF0">
    <property type="entry name" value="BIOSYNTHETIC PEPTIDOGLYCAN TRANSGLYCOSYLASE"/>
    <property type="match status" value="1"/>
</dbReference>
<keyword evidence="10" id="KW-0961">Cell wall biogenesis/degradation</keyword>
<evidence type="ECO:0000256" key="2">
    <source>
        <dbReference type="ARBA" id="ARBA00022519"/>
    </source>
</evidence>
<evidence type="ECO:0000256" key="5">
    <source>
        <dbReference type="ARBA" id="ARBA00022692"/>
    </source>
</evidence>
<evidence type="ECO:0000313" key="13">
    <source>
        <dbReference type="Proteomes" id="UP000823641"/>
    </source>
</evidence>
<evidence type="ECO:0000259" key="11">
    <source>
        <dbReference type="Pfam" id="PF00912"/>
    </source>
</evidence>
<proteinExistence type="predicted"/>
<dbReference type="Proteomes" id="UP000823641">
    <property type="component" value="Unassembled WGS sequence"/>
</dbReference>
<name>A0A9D9N5K0_9BACT</name>
<dbReference type="GO" id="GO:0008360">
    <property type="term" value="P:regulation of cell shape"/>
    <property type="evidence" value="ECO:0007669"/>
    <property type="project" value="UniProtKB-KW"/>
</dbReference>
<keyword evidence="6" id="KW-0133">Cell shape</keyword>
<evidence type="ECO:0000256" key="8">
    <source>
        <dbReference type="ARBA" id="ARBA00022989"/>
    </source>
</evidence>
<reference evidence="12" key="1">
    <citation type="submission" date="2020-10" db="EMBL/GenBank/DDBJ databases">
        <authorList>
            <person name="Gilroy R."/>
        </authorList>
    </citation>
    <scope>NUCLEOTIDE SEQUENCE</scope>
    <source>
        <strain evidence="12">G3-3990</strain>
    </source>
</reference>